<dbReference type="InterPro" id="IPR051678">
    <property type="entry name" value="AGP_Transferase"/>
</dbReference>
<dbReference type="InterPro" id="IPR000719">
    <property type="entry name" value="Prot_kinase_dom"/>
</dbReference>
<name>A0A4Y1ZIQ6_9BACL</name>
<dbReference type="PROSITE" id="PS50011">
    <property type="entry name" value="PROTEIN_KINASE_DOM"/>
    <property type="match status" value="1"/>
</dbReference>
<feature type="domain" description="Protein kinase" evidence="1">
    <location>
        <begin position="19"/>
        <end position="290"/>
    </location>
</feature>
<evidence type="ECO:0000313" key="2">
    <source>
        <dbReference type="EMBL" id="GAY78823.1"/>
    </source>
</evidence>
<evidence type="ECO:0000259" key="1">
    <source>
        <dbReference type="PROSITE" id="PS50011"/>
    </source>
</evidence>
<dbReference type="GO" id="GO:0005524">
    <property type="term" value="F:ATP binding"/>
    <property type="evidence" value="ECO:0007669"/>
    <property type="project" value="InterPro"/>
</dbReference>
<dbReference type="InterPro" id="IPR011009">
    <property type="entry name" value="Kinase-like_dom_sf"/>
</dbReference>
<gene>
    <name evidence="2" type="ORF">NBRC111894_4377</name>
</gene>
<sequence>MRKEDMIRFVRRTMPKLTIDTSEIKTNGWDNDILIVNKQQVFRFPKTDQIRDQIKGECTLLRQLERKKPALQIPRYKLIYEREVLKAVTYPFMSGESLNEHPVDLRRNPENAQLLGDFLMKLHQIAGGFLPTRHTFCYWQVLLESLRKKVFSALRDEECQAIEDVFTRFLNRYTAFSKTKAVIHGDLSASNILFDQKTNRISGIIDFTDGQIGDPAFDFAGIYWNYGPEYTKEVLSFYQTDESIDEMFDRLSTFYGLQPVFHELLYSVENNEPIDHTQLKRFMELKQMIS</sequence>
<dbReference type="PROSITE" id="PS00109">
    <property type="entry name" value="PROTEIN_KINASE_TYR"/>
    <property type="match status" value="1"/>
</dbReference>
<dbReference type="InterPro" id="IPR002575">
    <property type="entry name" value="Aminoglycoside_PTrfase"/>
</dbReference>
<dbReference type="Gene3D" id="3.90.1200.10">
    <property type="match status" value="1"/>
</dbReference>
<protein>
    <submittedName>
        <fullName evidence="2">Kanamycin kinase</fullName>
        <ecNumber evidence="2">2.7.1.95</ecNumber>
    </submittedName>
</protein>
<dbReference type="GO" id="GO:0008910">
    <property type="term" value="F:kanamycin kinase activity"/>
    <property type="evidence" value="ECO:0007669"/>
    <property type="project" value="UniProtKB-EC"/>
</dbReference>
<organism evidence="2 3">
    <name type="scientific">Sporolactobacillus inulinus</name>
    <dbReference type="NCBI Taxonomy" id="2078"/>
    <lineage>
        <taxon>Bacteria</taxon>
        <taxon>Bacillati</taxon>
        <taxon>Bacillota</taxon>
        <taxon>Bacilli</taxon>
        <taxon>Bacillales</taxon>
        <taxon>Sporolactobacillaceae</taxon>
        <taxon>Sporolactobacillus</taxon>
    </lineage>
</organism>
<keyword evidence="2" id="KW-0418">Kinase</keyword>
<dbReference type="Proteomes" id="UP000319716">
    <property type="component" value="Unassembled WGS sequence"/>
</dbReference>
<dbReference type="GO" id="GO:0004672">
    <property type="term" value="F:protein kinase activity"/>
    <property type="evidence" value="ECO:0007669"/>
    <property type="project" value="InterPro"/>
</dbReference>
<dbReference type="SUPFAM" id="SSF56112">
    <property type="entry name" value="Protein kinase-like (PK-like)"/>
    <property type="match status" value="1"/>
</dbReference>
<dbReference type="EMBL" id="BEXB01000064">
    <property type="protein sequence ID" value="GAY78823.1"/>
    <property type="molecule type" value="Genomic_DNA"/>
</dbReference>
<dbReference type="Pfam" id="PF01636">
    <property type="entry name" value="APH"/>
    <property type="match status" value="1"/>
</dbReference>
<evidence type="ECO:0000313" key="3">
    <source>
        <dbReference type="Proteomes" id="UP000319716"/>
    </source>
</evidence>
<dbReference type="RefSeq" id="WP_262393561.1">
    <property type="nucleotide sequence ID" value="NZ_BEXB01000064.1"/>
</dbReference>
<reference evidence="2 3" key="1">
    <citation type="submission" date="2017-11" db="EMBL/GenBank/DDBJ databases">
        <title>Draft Genome Sequence of Sporolactobacillus inulinus NBRC 111894 Isolated from Koso, a Japanese Sugar-Vegetable Fermented Beverage.</title>
        <authorList>
            <person name="Chiou T.Y."/>
            <person name="Oshima K."/>
            <person name="Suda W."/>
            <person name="Hattori M."/>
            <person name="Takahashi T."/>
        </authorList>
    </citation>
    <scope>NUCLEOTIDE SEQUENCE [LARGE SCALE GENOMIC DNA]</scope>
    <source>
        <strain evidence="2 3">NBRC111894</strain>
    </source>
</reference>
<proteinExistence type="predicted"/>
<dbReference type="PANTHER" id="PTHR21310:SF42">
    <property type="entry name" value="BIFUNCTIONAL AAC_APH"/>
    <property type="match status" value="1"/>
</dbReference>
<dbReference type="InterPro" id="IPR008266">
    <property type="entry name" value="Tyr_kinase_AS"/>
</dbReference>
<keyword evidence="2" id="KW-0808">Transferase</keyword>
<comment type="caution">
    <text evidence="2">The sequence shown here is derived from an EMBL/GenBank/DDBJ whole genome shotgun (WGS) entry which is preliminary data.</text>
</comment>
<accession>A0A4Y1ZIQ6</accession>
<dbReference type="PANTHER" id="PTHR21310">
    <property type="entry name" value="AMINOGLYCOSIDE PHOSPHOTRANSFERASE-RELATED-RELATED"/>
    <property type="match status" value="1"/>
</dbReference>
<dbReference type="EC" id="2.7.1.95" evidence="2"/>
<dbReference type="AlphaFoldDB" id="A0A4Y1ZIQ6"/>
<dbReference type="Gene3D" id="3.30.200.20">
    <property type="entry name" value="Phosphorylase Kinase, domain 1"/>
    <property type="match status" value="1"/>
</dbReference>